<reference evidence="1 2" key="1">
    <citation type="journal article" date="2019" name="Microb. Pathog.">
        <title>Comparison of VITEK 2, MALDI-TOF MS, 16S rRNA gene sequencing, and whole-genome sequencing for identification of Roseomonas mucosa.</title>
        <authorList>
            <person name="Rudolph W.W."/>
            <person name="Gunzer F."/>
            <person name="Trauth M."/>
            <person name="Bunk B."/>
            <person name="Bigge R."/>
            <person name="Schrottner P."/>
        </authorList>
    </citation>
    <scope>NUCLEOTIDE SEQUENCE [LARGE SCALE GENOMIC DNA]</scope>
    <source>
        <strain evidence="1 2">DSM 103800</strain>
    </source>
</reference>
<accession>A0ABU3ML38</accession>
<keyword evidence="2" id="KW-1185">Reference proteome</keyword>
<organism evidence="1 2">
    <name type="scientific">Roseomonas gilardii</name>
    <dbReference type="NCBI Taxonomy" id="257708"/>
    <lineage>
        <taxon>Bacteria</taxon>
        <taxon>Pseudomonadati</taxon>
        <taxon>Pseudomonadota</taxon>
        <taxon>Alphaproteobacteria</taxon>
        <taxon>Acetobacterales</taxon>
        <taxon>Roseomonadaceae</taxon>
        <taxon>Roseomonas</taxon>
    </lineage>
</organism>
<sequence>MTVAPVISANGPVSTAVVPDHELERYTLCLRIGDQAPCAPVRPGRYEALLPGSPVAPSHTSATTYLAGSVEQIKKSGHAALTVHPAGLAVHQPPSRA</sequence>
<proteinExistence type="predicted"/>
<comment type="caution">
    <text evidence="1">The sequence shown here is derived from an EMBL/GenBank/DDBJ whole genome shotgun (WGS) entry which is preliminary data.</text>
</comment>
<protein>
    <submittedName>
        <fullName evidence="1">Uncharacterized protein</fullName>
    </submittedName>
</protein>
<dbReference type="Proteomes" id="UP001258945">
    <property type="component" value="Unassembled WGS sequence"/>
</dbReference>
<evidence type="ECO:0000313" key="2">
    <source>
        <dbReference type="Proteomes" id="UP001258945"/>
    </source>
</evidence>
<dbReference type="EMBL" id="JAVVDO010000059">
    <property type="protein sequence ID" value="MDT8333526.1"/>
    <property type="molecule type" value="Genomic_DNA"/>
</dbReference>
<gene>
    <name evidence="1" type="ORF">RQ831_20955</name>
</gene>
<evidence type="ECO:0000313" key="1">
    <source>
        <dbReference type="EMBL" id="MDT8333526.1"/>
    </source>
</evidence>
<name>A0ABU3ML38_9PROT</name>